<accession>A0AAX4PC54</accession>
<evidence type="ECO:0000313" key="4">
    <source>
        <dbReference type="Proteomes" id="UP001472866"/>
    </source>
</evidence>
<proteinExistence type="predicted"/>
<name>A0AAX4PC54_9CHLO</name>
<dbReference type="PANTHER" id="PTHR43752:SF2">
    <property type="entry name" value="BNR_ASP-BOX REPEAT FAMILY PROTEIN"/>
    <property type="match status" value="1"/>
</dbReference>
<dbReference type="Gene3D" id="2.120.10.10">
    <property type="match status" value="1"/>
</dbReference>
<reference evidence="3 4" key="1">
    <citation type="submission" date="2024-03" db="EMBL/GenBank/DDBJ databases">
        <title>Complete genome sequence of the green alga Chloropicon roscoffensis RCC1871.</title>
        <authorList>
            <person name="Lemieux C."/>
            <person name="Pombert J.-F."/>
            <person name="Otis C."/>
            <person name="Turmel M."/>
        </authorList>
    </citation>
    <scope>NUCLEOTIDE SEQUENCE [LARGE SCALE GENOMIC DNA]</scope>
    <source>
        <strain evidence="3 4">RCC1871</strain>
    </source>
</reference>
<dbReference type="CDD" id="cd15482">
    <property type="entry name" value="Sialidase_non-viral"/>
    <property type="match status" value="1"/>
</dbReference>
<dbReference type="InterPro" id="IPR011040">
    <property type="entry name" value="Sialidase"/>
</dbReference>
<dbReference type="AlphaFoldDB" id="A0AAX4PC54"/>
<sequence length="553" mass="61128">MVVRWGPWGDARVHRGGLGVRPGIALCLAILVCLSWEGSCARRRNVKREVELIGWRGETHKVETAKPELGKAFVVSDYWRQNENQPLGVDQWVSWYAGYNGNRLDQPEVAELVRKRDEHQNAQPTKPCMPLSKFVEAGLAAREFDRETQVGKRAASARVFPHEGSQGRAGLPVYAHMATLALAPNGSIALAFQASHGVEGADGQRIHVAFSKGPGAMDWWPAGPVPVKQGGGEFKAPEHKFVTSAQWGPVLQEEREEGRLVLFYSESAGDCHEPASQEEGHGGRWVVGGDVRVTSLGLGASSWEPPQSIHKQSEGKVPKITANGMIVHASSGNWVLPFWRQKPRHIFIRNPETDQTTRRCTGPKGSKRRTSAAVLISADRGRNWHASAKPIESRTAGWLIENTLVELDSDSSLLMLFRTKAGAIFSCKSFDAGESWSVAKVVDTLVNTDSKVHMIKLRDGRLLLAGNDHPRPFVHDRSANELVASRERTRMVVWVSRTRGRRGRGWQGSMTEARRRRHQANSCPASSLGVEARPRAPPGRRTFPTRAPRTRSS</sequence>
<keyword evidence="4" id="KW-1185">Reference proteome</keyword>
<feature type="domain" description="Sialidase" evidence="2">
    <location>
        <begin position="242"/>
        <end position="500"/>
    </location>
</feature>
<evidence type="ECO:0000313" key="3">
    <source>
        <dbReference type="EMBL" id="WZN63807.1"/>
    </source>
</evidence>
<organism evidence="3 4">
    <name type="scientific">Chloropicon roscoffensis</name>
    <dbReference type="NCBI Taxonomy" id="1461544"/>
    <lineage>
        <taxon>Eukaryota</taxon>
        <taxon>Viridiplantae</taxon>
        <taxon>Chlorophyta</taxon>
        <taxon>Chloropicophyceae</taxon>
        <taxon>Chloropicales</taxon>
        <taxon>Chloropicaceae</taxon>
        <taxon>Chloropicon</taxon>
    </lineage>
</organism>
<evidence type="ECO:0000256" key="1">
    <source>
        <dbReference type="SAM" id="MobiDB-lite"/>
    </source>
</evidence>
<protein>
    <submittedName>
        <fullName evidence="3">Sialidase</fullName>
    </submittedName>
</protein>
<dbReference type="PANTHER" id="PTHR43752">
    <property type="entry name" value="BNR/ASP-BOX REPEAT FAMILY PROTEIN"/>
    <property type="match status" value="1"/>
</dbReference>
<gene>
    <name evidence="3" type="ORF">HKI87_08g53600</name>
</gene>
<feature type="region of interest" description="Disordered" evidence="1">
    <location>
        <begin position="502"/>
        <end position="553"/>
    </location>
</feature>
<dbReference type="InterPro" id="IPR036278">
    <property type="entry name" value="Sialidase_sf"/>
</dbReference>
<evidence type="ECO:0000259" key="2">
    <source>
        <dbReference type="Pfam" id="PF13088"/>
    </source>
</evidence>
<dbReference type="SUPFAM" id="SSF50939">
    <property type="entry name" value="Sialidases"/>
    <property type="match status" value="1"/>
</dbReference>
<dbReference type="EMBL" id="CP151508">
    <property type="protein sequence ID" value="WZN63807.1"/>
    <property type="molecule type" value="Genomic_DNA"/>
</dbReference>
<dbReference type="Proteomes" id="UP001472866">
    <property type="component" value="Chromosome 08"/>
</dbReference>
<dbReference type="Pfam" id="PF13088">
    <property type="entry name" value="BNR_2"/>
    <property type="match status" value="1"/>
</dbReference>